<dbReference type="GO" id="GO:0005525">
    <property type="term" value="F:GTP binding"/>
    <property type="evidence" value="ECO:0007669"/>
    <property type="project" value="UniProtKB-KW"/>
</dbReference>
<dbReference type="GO" id="GO:0022412">
    <property type="term" value="P:cellular process involved in reproduction in multicellular organism"/>
    <property type="evidence" value="ECO:0007669"/>
    <property type="project" value="UniProtKB-ARBA"/>
</dbReference>
<dbReference type="NCBIfam" id="TIGR00231">
    <property type="entry name" value="small_GTP"/>
    <property type="match status" value="1"/>
</dbReference>
<keyword evidence="2" id="KW-0547">Nucleotide-binding</keyword>
<dbReference type="Proteomes" id="UP000494040">
    <property type="component" value="Unassembled WGS sequence"/>
</dbReference>
<dbReference type="GO" id="GO:0035099">
    <property type="term" value="P:hemocyte migration"/>
    <property type="evidence" value="ECO:0007669"/>
    <property type="project" value="UniProtKB-ARBA"/>
</dbReference>
<dbReference type="OrthoDB" id="6020506at2759"/>
<evidence type="ECO:0000256" key="3">
    <source>
        <dbReference type="ARBA" id="ARBA00023134"/>
    </source>
</evidence>
<protein>
    <recommendedName>
        <fullName evidence="4">BTB domain-containing protein</fullName>
    </recommendedName>
</protein>
<dbReference type="GO" id="GO:0007264">
    <property type="term" value="P:small GTPase-mediated signal transduction"/>
    <property type="evidence" value="ECO:0007669"/>
    <property type="project" value="InterPro"/>
</dbReference>
<dbReference type="GO" id="GO:0035006">
    <property type="term" value="P:melanization defense response"/>
    <property type="evidence" value="ECO:0007669"/>
    <property type="project" value="UniProtKB-ARBA"/>
</dbReference>
<accession>A0A8I6SN63</accession>
<evidence type="ECO:0000313" key="6">
    <source>
        <dbReference type="Proteomes" id="UP000494040"/>
    </source>
</evidence>
<dbReference type="SUPFAM" id="SSF54695">
    <property type="entry name" value="POZ domain"/>
    <property type="match status" value="2"/>
</dbReference>
<organism evidence="5 6">
    <name type="scientific">Cimex lectularius</name>
    <name type="common">Bed bug</name>
    <name type="synonym">Acanthia lectularia</name>
    <dbReference type="NCBI Taxonomy" id="79782"/>
    <lineage>
        <taxon>Eukaryota</taxon>
        <taxon>Metazoa</taxon>
        <taxon>Ecdysozoa</taxon>
        <taxon>Arthropoda</taxon>
        <taxon>Hexapoda</taxon>
        <taxon>Insecta</taxon>
        <taxon>Pterygota</taxon>
        <taxon>Neoptera</taxon>
        <taxon>Paraneoptera</taxon>
        <taxon>Hemiptera</taxon>
        <taxon>Heteroptera</taxon>
        <taxon>Panheteroptera</taxon>
        <taxon>Cimicomorpha</taxon>
        <taxon>Cimicidae</taxon>
        <taxon>Cimex</taxon>
    </lineage>
</organism>
<dbReference type="SMART" id="SM00174">
    <property type="entry name" value="RHO"/>
    <property type="match status" value="1"/>
</dbReference>
<reference evidence="5" key="1">
    <citation type="submission" date="2022-01" db="UniProtKB">
        <authorList>
            <consortium name="EnsemblMetazoa"/>
        </authorList>
    </citation>
    <scope>IDENTIFICATION</scope>
</reference>
<dbReference type="SMART" id="SM00175">
    <property type="entry name" value="RAB"/>
    <property type="match status" value="1"/>
</dbReference>
<evidence type="ECO:0000256" key="2">
    <source>
        <dbReference type="ARBA" id="ARBA00022741"/>
    </source>
</evidence>
<feature type="domain" description="BTB" evidence="4">
    <location>
        <begin position="498"/>
        <end position="565"/>
    </location>
</feature>
<sequence length="723" mass="82346">MKRDKSKQKELVKCVVVGDTAVGKTRLICARACNTQLTLSQALTTHVPTVWAIDQYRIYKDVLERSCEVVDGVNVSLRLWDTFGDHEKDRRFAYGRSDVVLLCFSLASPNSLKNCKAMWYPEIRKFCPHTPVILVGCKNDLRFMYRDKAYLDSFRERSPFLRAIRKSDIVMPDQARSVARELGVTYYETSVLTYYGVNEVFENAIRSALIARRQQRFWMTNLKKVQRPLLQVPFCPPKPKARPVQVCPSTFDDSMRWLLNNLPHSDVVFVAGSVYLPAHRFMLAAASPSLLRLLCTDLTGELNTRSASESSMVSSFGEATSGDFNEDTETLIRVEKPSTRSGVWDQLKRRSSCQVLTSACNNSPGQRVCASRELNLPAFTSIRVQQVEDLDQQGKLTSSVQTVITLSKLVTAQAMQQCLLFLYTGTIDSKFTQLQNASVGLLQEIRQAAEFIQIPDLLLYISNLMMHSEFLNPELKKRHKNTVRLRLSRFILNQGLFADVMFQLDDGCLPAHKPLLIARCDMMRAMFSGDFREGSAKVISFPGVKCDSFRILLYFLYCDYLEPLAPARCIDLLELANRLCLPRLIHLVELSVVSELTLLSTENEESDVVELCLKLLEPCKLHNADQLADWCMSHLCINYNKLCKMSPKLLKSLHPENQEYLMENRWPPIWYLKDFDYYDKCFSERERQERMVFKRGSASASTEENSGSSCLCFGGRSQGVVAS</sequence>
<dbReference type="SMART" id="SM00225">
    <property type="entry name" value="BTB"/>
    <property type="match status" value="2"/>
</dbReference>
<dbReference type="Gene3D" id="3.40.50.300">
    <property type="entry name" value="P-loop containing nucleotide triphosphate hydrolases"/>
    <property type="match status" value="1"/>
</dbReference>
<dbReference type="PROSITE" id="PS51419">
    <property type="entry name" value="RAB"/>
    <property type="match status" value="1"/>
</dbReference>
<dbReference type="AlphaFoldDB" id="A0A8I6SN63"/>
<keyword evidence="3" id="KW-0342">GTP-binding</keyword>
<proteinExistence type="predicted"/>
<dbReference type="SUPFAM" id="SSF52540">
    <property type="entry name" value="P-loop containing nucleoside triphosphate hydrolases"/>
    <property type="match status" value="1"/>
</dbReference>
<keyword evidence="1" id="KW-0677">Repeat</keyword>
<dbReference type="Gene3D" id="3.30.710.10">
    <property type="entry name" value="Potassium Channel Kv1.1, Chain A"/>
    <property type="match status" value="2"/>
</dbReference>
<dbReference type="CDD" id="cd18499">
    <property type="entry name" value="BACK_RHOBTB"/>
    <property type="match status" value="1"/>
</dbReference>
<dbReference type="InterPro" id="IPR027417">
    <property type="entry name" value="P-loop_NTPase"/>
</dbReference>
<evidence type="ECO:0000313" key="5">
    <source>
        <dbReference type="EnsemblMetazoa" id="XP_024081863.1"/>
    </source>
</evidence>
<dbReference type="FunFam" id="3.40.50.300:FF:000177">
    <property type="entry name" value="Rho-related BTB domain-containing protein 2"/>
    <property type="match status" value="1"/>
</dbReference>
<dbReference type="Pfam" id="PF00071">
    <property type="entry name" value="Ras"/>
    <property type="match status" value="1"/>
</dbReference>
<dbReference type="PANTHER" id="PTHR24072">
    <property type="entry name" value="RHO FAMILY GTPASE"/>
    <property type="match status" value="1"/>
</dbReference>
<gene>
    <name evidence="5" type="primary">106668406</name>
</gene>
<dbReference type="InterPro" id="IPR001806">
    <property type="entry name" value="Small_GTPase"/>
</dbReference>
<keyword evidence="6" id="KW-1185">Reference proteome</keyword>
<dbReference type="OMA" id="TIDKDCN"/>
<dbReference type="PRINTS" id="PR00449">
    <property type="entry name" value="RASTRNSFRMNG"/>
</dbReference>
<dbReference type="InterPro" id="IPR000210">
    <property type="entry name" value="BTB/POZ_dom"/>
</dbReference>
<dbReference type="EnsemblMetazoa" id="XM_024226095.1">
    <property type="protein sequence ID" value="XP_024081863.1"/>
    <property type="gene ID" value="LOC106668406"/>
</dbReference>
<evidence type="ECO:0000259" key="4">
    <source>
        <dbReference type="PROSITE" id="PS50097"/>
    </source>
</evidence>
<dbReference type="PROSITE" id="PS50097">
    <property type="entry name" value="BTB"/>
    <property type="match status" value="1"/>
</dbReference>
<dbReference type="InterPro" id="IPR003578">
    <property type="entry name" value="Small_GTPase_Rho"/>
</dbReference>
<evidence type="ECO:0000256" key="1">
    <source>
        <dbReference type="ARBA" id="ARBA00022737"/>
    </source>
</evidence>
<name>A0A8I6SN63_CIMLE</name>
<dbReference type="InterPro" id="IPR005225">
    <property type="entry name" value="Small_GTP-bd"/>
</dbReference>
<dbReference type="CDD" id="cd01873">
    <property type="entry name" value="RhoBTB"/>
    <property type="match status" value="1"/>
</dbReference>
<dbReference type="CDD" id="cd18300">
    <property type="entry name" value="BTB2_POZ_RhoBTB"/>
    <property type="match status" value="1"/>
</dbReference>
<dbReference type="InterPro" id="IPR011333">
    <property type="entry name" value="SKP1/BTB/POZ_sf"/>
</dbReference>
<dbReference type="SMART" id="SM00173">
    <property type="entry name" value="RAS"/>
    <property type="match status" value="1"/>
</dbReference>
<dbReference type="FunFam" id="3.30.710.10:FF:000014">
    <property type="entry name" value="Rho-related BTB domain-containing protein 2 isoform 1"/>
    <property type="match status" value="1"/>
</dbReference>
<dbReference type="GO" id="GO:0010008">
    <property type="term" value="C:endosome membrane"/>
    <property type="evidence" value="ECO:0007669"/>
    <property type="project" value="UniProtKB-ARBA"/>
</dbReference>
<dbReference type="GO" id="GO:0003006">
    <property type="term" value="P:developmental process involved in reproduction"/>
    <property type="evidence" value="ECO:0007669"/>
    <property type="project" value="UniProtKB-ARBA"/>
</dbReference>
<dbReference type="PROSITE" id="PS51421">
    <property type="entry name" value="RAS"/>
    <property type="match status" value="1"/>
</dbReference>
<dbReference type="Pfam" id="PF00651">
    <property type="entry name" value="BTB"/>
    <property type="match status" value="1"/>
</dbReference>
<dbReference type="GO" id="GO:0001667">
    <property type="term" value="P:ameboidal-type cell migration"/>
    <property type="evidence" value="ECO:0007669"/>
    <property type="project" value="UniProtKB-ARBA"/>
</dbReference>
<dbReference type="PROSITE" id="PS51420">
    <property type="entry name" value="RHO"/>
    <property type="match status" value="1"/>
</dbReference>
<dbReference type="GO" id="GO:0003924">
    <property type="term" value="F:GTPase activity"/>
    <property type="evidence" value="ECO:0007669"/>
    <property type="project" value="InterPro"/>
</dbReference>